<evidence type="ECO:0000313" key="2">
    <source>
        <dbReference type="Proteomes" id="UP000499080"/>
    </source>
</evidence>
<comment type="caution">
    <text evidence="1">The sequence shown here is derived from an EMBL/GenBank/DDBJ whole genome shotgun (WGS) entry which is preliminary data.</text>
</comment>
<proteinExistence type="predicted"/>
<protein>
    <submittedName>
        <fullName evidence="1">Uncharacterized protein</fullName>
    </submittedName>
</protein>
<organism evidence="1 2">
    <name type="scientific">Araneus ventricosus</name>
    <name type="common">Orbweaver spider</name>
    <name type="synonym">Epeira ventricosa</name>
    <dbReference type="NCBI Taxonomy" id="182803"/>
    <lineage>
        <taxon>Eukaryota</taxon>
        <taxon>Metazoa</taxon>
        <taxon>Ecdysozoa</taxon>
        <taxon>Arthropoda</taxon>
        <taxon>Chelicerata</taxon>
        <taxon>Arachnida</taxon>
        <taxon>Araneae</taxon>
        <taxon>Araneomorphae</taxon>
        <taxon>Entelegynae</taxon>
        <taxon>Araneoidea</taxon>
        <taxon>Araneidae</taxon>
        <taxon>Araneus</taxon>
    </lineage>
</organism>
<name>A0A4Y2BXL1_ARAVE</name>
<gene>
    <name evidence="1" type="ORF">AVEN_182495_1</name>
</gene>
<reference evidence="1 2" key="1">
    <citation type="journal article" date="2019" name="Sci. Rep.">
        <title>Orb-weaving spider Araneus ventricosus genome elucidates the spidroin gene catalogue.</title>
        <authorList>
            <person name="Kono N."/>
            <person name="Nakamura H."/>
            <person name="Ohtoshi R."/>
            <person name="Moran D.A.P."/>
            <person name="Shinohara A."/>
            <person name="Yoshida Y."/>
            <person name="Fujiwara M."/>
            <person name="Mori M."/>
            <person name="Tomita M."/>
            <person name="Arakawa K."/>
        </authorList>
    </citation>
    <scope>NUCLEOTIDE SEQUENCE [LARGE SCALE GENOMIC DNA]</scope>
</reference>
<evidence type="ECO:0000313" key="1">
    <source>
        <dbReference type="EMBL" id="GBL96902.1"/>
    </source>
</evidence>
<dbReference type="EMBL" id="BGPR01000125">
    <property type="protein sequence ID" value="GBL96902.1"/>
    <property type="molecule type" value="Genomic_DNA"/>
</dbReference>
<keyword evidence="2" id="KW-1185">Reference proteome</keyword>
<accession>A0A4Y2BXL1</accession>
<sequence length="132" mass="14639">MVSSGLCSSISSSMVSSGLCSFRSSSISLLPTSRLLIFARHNLVDYRLHRVLSLLNEGLRLLNVTFASALRPKLLPSRSESSLGNPFPCLFDHFEAGNDVEVILLIFSEREVGPCLIRTHHWITSLIRIKAN</sequence>
<dbReference type="AlphaFoldDB" id="A0A4Y2BXL1"/>
<dbReference type="Proteomes" id="UP000499080">
    <property type="component" value="Unassembled WGS sequence"/>
</dbReference>